<evidence type="ECO:0000259" key="4">
    <source>
        <dbReference type="PROSITE" id="PS51186"/>
    </source>
</evidence>
<keyword evidence="1 3" id="KW-0808">Transferase</keyword>
<dbReference type="GO" id="GO:0005739">
    <property type="term" value="C:mitochondrion"/>
    <property type="evidence" value="ECO:0007669"/>
    <property type="project" value="InterPro"/>
</dbReference>
<keyword evidence="6" id="KW-1185">Reference proteome</keyword>
<accession>A0A8T2IWU9</accession>
<dbReference type="AlphaFoldDB" id="A0A8T2IWU9"/>
<dbReference type="PROSITE" id="PS51186">
    <property type="entry name" value="GNAT"/>
    <property type="match status" value="1"/>
</dbReference>
<keyword evidence="2 3" id="KW-0012">Acyltransferase</keyword>
<gene>
    <name evidence="5" type="ORF">GDO86_013015</name>
</gene>
<sequence length="244" mass="28008">IYGSLFSVLKGNPFNLEILVDSWPNYGAVMTRPLTVPPKWDPYMHSYSLFVRDESCMHIVLEHMNWNQAFEIQSMQEFVMDEVKNEATRRNRIIELSLLKTYYQNDSEKLAIKDQDSLEFCCLSPAHSSLVDDSWSFGGNYSSKEYVTLCLKSLPSCCILKSGSPLSWVLCDHYGAMRMLYTVPQERRKGLGSKTCSVLANILQEHGRPVYCHVEEENIPSQLMFKSLGFQETTCKLIWAKCNS</sequence>
<dbReference type="GO" id="GO:0047961">
    <property type="term" value="F:glycine N-acyltransferase activity"/>
    <property type="evidence" value="ECO:0007669"/>
    <property type="project" value="InterPro"/>
</dbReference>
<dbReference type="InterPro" id="IPR016181">
    <property type="entry name" value="Acyl_CoA_acyltransferase"/>
</dbReference>
<dbReference type="InterPro" id="IPR000182">
    <property type="entry name" value="GNAT_dom"/>
</dbReference>
<evidence type="ECO:0000313" key="5">
    <source>
        <dbReference type="EMBL" id="KAG8434891.1"/>
    </source>
</evidence>
<protein>
    <recommendedName>
        <fullName evidence="3">Glycine N-acyltransferase-like protein</fullName>
        <ecNumber evidence="3">2.3.1.-</ecNumber>
    </recommendedName>
</protein>
<dbReference type="EMBL" id="JAACNH010000008">
    <property type="protein sequence ID" value="KAG8434891.1"/>
    <property type="molecule type" value="Genomic_DNA"/>
</dbReference>
<dbReference type="Proteomes" id="UP000812440">
    <property type="component" value="Chromosome 7"/>
</dbReference>
<dbReference type="InterPro" id="IPR015938">
    <property type="entry name" value="Glycine_N-acyltransferase_N"/>
</dbReference>
<feature type="domain" description="N-acetyltransferase" evidence="4">
    <location>
        <begin position="110"/>
        <end position="244"/>
    </location>
</feature>
<reference evidence="5" key="1">
    <citation type="thesis" date="2020" institute="ProQuest LLC" country="789 East Eisenhower Parkway, Ann Arbor, MI, USA">
        <title>Comparative Genomics and Chromosome Evolution.</title>
        <authorList>
            <person name="Mudd A.B."/>
        </authorList>
    </citation>
    <scope>NUCLEOTIDE SEQUENCE</scope>
    <source>
        <strain evidence="5">Female2</strain>
        <tissue evidence="5">Blood</tissue>
    </source>
</reference>
<evidence type="ECO:0000256" key="2">
    <source>
        <dbReference type="ARBA" id="ARBA00023315"/>
    </source>
</evidence>
<dbReference type="Gene3D" id="3.40.630.30">
    <property type="match status" value="1"/>
</dbReference>
<comment type="similarity">
    <text evidence="3">Belongs to the glycine N-acyltransferase family.</text>
</comment>
<dbReference type="EC" id="2.3.1.-" evidence="3"/>
<comment type="caution">
    <text evidence="5">The sequence shown here is derived from an EMBL/GenBank/DDBJ whole genome shotgun (WGS) entry which is preliminary data.</text>
</comment>
<organism evidence="5 6">
    <name type="scientific">Hymenochirus boettgeri</name>
    <name type="common">Congo dwarf clawed frog</name>
    <dbReference type="NCBI Taxonomy" id="247094"/>
    <lineage>
        <taxon>Eukaryota</taxon>
        <taxon>Metazoa</taxon>
        <taxon>Chordata</taxon>
        <taxon>Craniata</taxon>
        <taxon>Vertebrata</taxon>
        <taxon>Euteleostomi</taxon>
        <taxon>Amphibia</taxon>
        <taxon>Batrachia</taxon>
        <taxon>Anura</taxon>
        <taxon>Pipoidea</taxon>
        <taxon>Pipidae</taxon>
        <taxon>Pipinae</taxon>
        <taxon>Hymenochirus</taxon>
    </lineage>
</organism>
<evidence type="ECO:0000256" key="1">
    <source>
        <dbReference type="ARBA" id="ARBA00022679"/>
    </source>
</evidence>
<evidence type="ECO:0000313" key="6">
    <source>
        <dbReference type="Proteomes" id="UP000812440"/>
    </source>
</evidence>
<dbReference type="InterPro" id="IPR010313">
    <property type="entry name" value="Glycine_N-acyltransferase"/>
</dbReference>
<proteinExistence type="inferred from homology"/>
<dbReference type="SUPFAM" id="SSF55729">
    <property type="entry name" value="Acyl-CoA N-acyltransferases (Nat)"/>
    <property type="match status" value="1"/>
</dbReference>
<feature type="non-terminal residue" evidence="5">
    <location>
        <position position="244"/>
    </location>
</feature>
<name>A0A8T2IWU9_9PIPI</name>
<dbReference type="Pfam" id="PF08444">
    <property type="entry name" value="Gly_acyl_tr_C"/>
    <property type="match status" value="1"/>
</dbReference>
<dbReference type="InterPro" id="IPR013652">
    <property type="entry name" value="Glycine_N-acyltransferase_C"/>
</dbReference>
<dbReference type="OrthoDB" id="61870at2759"/>
<evidence type="ECO:0000256" key="3">
    <source>
        <dbReference type="RuleBase" id="RU368002"/>
    </source>
</evidence>
<dbReference type="PANTHER" id="PTHR15298">
    <property type="entry name" value="L-COA N-ACYLTRANSFERASE-RELATED"/>
    <property type="match status" value="1"/>
</dbReference>
<dbReference type="Pfam" id="PF06021">
    <property type="entry name" value="Gly_acyl_tr_N"/>
    <property type="match status" value="1"/>
</dbReference>
<dbReference type="PANTHER" id="PTHR15298:SF1">
    <property type="entry name" value="GLYCINE N-ACYLTRANSFERASE-LIKE PROTEIN"/>
    <property type="match status" value="1"/>
</dbReference>